<feature type="compositionally biased region" description="Basic and acidic residues" evidence="1">
    <location>
        <begin position="8"/>
        <end position="20"/>
    </location>
</feature>
<evidence type="ECO:0000256" key="1">
    <source>
        <dbReference type="SAM" id="MobiDB-lite"/>
    </source>
</evidence>
<dbReference type="Proteomes" id="UP001190700">
    <property type="component" value="Unassembled WGS sequence"/>
</dbReference>
<dbReference type="AlphaFoldDB" id="A0AAE0EXK2"/>
<feature type="region of interest" description="Disordered" evidence="1">
    <location>
        <begin position="1"/>
        <end position="20"/>
    </location>
</feature>
<accession>A0AAE0EXK2</accession>
<feature type="compositionally biased region" description="Low complexity" evidence="1">
    <location>
        <begin position="110"/>
        <end position="127"/>
    </location>
</feature>
<reference evidence="2 3" key="1">
    <citation type="journal article" date="2015" name="Genome Biol. Evol.">
        <title>Comparative Genomics of a Bacterivorous Green Alga Reveals Evolutionary Causalities and Consequences of Phago-Mixotrophic Mode of Nutrition.</title>
        <authorList>
            <person name="Burns J.A."/>
            <person name="Paasch A."/>
            <person name="Narechania A."/>
            <person name="Kim E."/>
        </authorList>
    </citation>
    <scope>NUCLEOTIDE SEQUENCE [LARGE SCALE GENOMIC DNA]</scope>
    <source>
        <strain evidence="2 3">PLY_AMNH</strain>
    </source>
</reference>
<keyword evidence="3" id="KW-1185">Reference proteome</keyword>
<evidence type="ECO:0000313" key="2">
    <source>
        <dbReference type="EMBL" id="KAK3242725.1"/>
    </source>
</evidence>
<sequence>MLSHTVKVRPEDTSDADVHREAEQRNELCDFLGLDLFDSAIDITVEDSEELPCAPAAERPPRAPAAAALGPTKFHCSGAAVHCHNTDSAAPVQPSVEAPADYFAHFQESAQSPTAAPAQPPASTVVPEAVDSLTG</sequence>
<name>A0AAE0EXK2_9CHLO</name>
<dbReference type="EMBL" id="LGRX02033126">
    <property type="protein sequence ID" value="KAK3242725.1"/>
    <property type="molecule type" value="Genomic_DNA"/>
</dbReference>
<protein>
    <submittedName>
        <fullName evidence="2">Uncharacterized protein</fullName>
    </submittedName>
</protein>
<evidence type="ECO:0000313" key="3">
    <source>
        <dbReference type="Proteomes" id="UP001190700"/>
    </source>
</evidence>
<comment type="caution">
    <text evidence="2">The sequence shown here is derived from an EMBL/GenBank/DDBJ whole genome shotgun (WGS) entry which is preliminary data.</text>
</comment>
<gene>
    <name evidence="2" type="ORF">CYMTET_47574</name>
</gene>
<organism evidence="2 3">
    <name type="scientific">Cymbomonas tetramitiformis</name>
    <dbReference type="NCBI Taxonomy" id="36881"/>
    <lineage>
        <taxon>Eukaryota</taxon>
        <taxon>Viridiplantae</taxon>
        <taxon>Chlorophyta</taxon>
        <taxon>Pyramimonadophyceae</taxon>
        <taxon>Pyramimonadales</taxon>
        <taxon>Pyramimonadaceae</taxon>
        <taxon>Cymbomonas</taxon>
    </lineage>
</organism>
<proteinExistence type="predicted"/>
<feature type="region of interest" description="Disordered" evidence="1">
    <location>
        <begin position="104"/>
        <end position="135"/>
    </location>
</feature>